<evidence type="ECO:0000313" key="1">
    <source>
        <dbReference type="EMBL" id="CAD8074794.1"/>
    </source>
</evidence>
<dbReference type="EMBL" id="CAJJDN010000032">
    <property type="protein sequence ID" value="CAD8074794.1"/>
    <property type="molecule type" value="Genomic_DNA"/>
</dbReference>
<name>A0A8S1M1Y5_9CILI</name>
<comment type="caution">
    <text evidence="2">The sequence shown here is derived from an EMBL/GenBank/DDBJ whole genome shotgun (WGS) entry which is preliminary data.</text>
</comment>
<organism evidence="2 3">
    <name type="scientific">Paramecium sonneborni</name>
    <dbReference type="NCBI Taxonomy" id="65129"/>
    <lineage>
        <taxon>Eukaryota</taxon>
        <taxon>Sar</taxon>
        <taxon>Alveolata</taxon>
        <taxon>Ciliophora</taxon>
        <taxon>Intramacronucleata</taxon>
        <taxon>Oligohymenophorea</taxon>
        <taxon>Peniculida</taxon>
        <taxon>Parameciidae</taxon>
        <taxon>Paramecium</taxon>
    </lineage>
</organism>
<sequence>MRELIKISKQMTHQILHKQTQSLQDAQRQNNLEKRLLFLEKNIGFQLKNLLKQQFKGKY</sequence>
<evidence type="ECO:0000313" key="3">
    <source>
        <dbReference type="Proteomes" id="UP000692954"/>
    </source>
</evidence>
<gene>
    <name evidence="1" type="ORF">PSON_ATCC_30995.1.T0320280</name>
    <name evidence="2" type="ORF">PSON_ATCC_30995.1.T0320282</name>
</gene>
<proteinExistence type="predicted"/>
<dbReference type="EMBL" id="CAJJDN010000032">
    <property type="protein sequence ID" value="CAD8074798.1"/>
    <property type="molecule type" value="Genomic_DNA"/>
</dbReference>
<dbReference type="AlphaFoldDB" id="A0A8S1M1Y5"/>
<protein>
    <submittedName>
        <fullName evidence="2">Uncharacterized protein</fullName>
    </submittedName>
</protein>
<accession>A0A8S1M1Y5</accession>
<dbReference type="Proteomes" id="UP000692954">
    <property type="component" value="Unassembled WGS sequence"/>
</dbReference>
<reference evidence="2" key="1">
    <citation type="submission" date="2021-01" db="EMBL/GenBank/DDBJ databases">
        <authorList>
            <consortium name="Genoscope - CEA"/>
            <person name="William W."/>
        </authorList>
    </citation>
    <scope>NUCLEOTIDE SEQUENCE</scope>
</reference>
<evidence type="ECO:0000313" key="2">
    <source>
        <dbReference type="EMBL" id="CAD8074798.1"/>
    </source>
</evidence>
<keyword evidence="3" id="KW-1185">Reference proteome</keyword>